<dbReference type="Proteomes" id="UP000007805">
    <property type="component" value="Chromosome C"/>
</dbReference>
<evidence type="ECO:0000256" key="12">
    <source>
        <dbReference type="ARBA" id="ARBA00023136"/>
    </source>
</evidence>
<comment type="function">
    <text evidence="14">Involved in the import of nuclear-targeted proteins into the nucleus and the export of poly(A) RNA out of the nucleus. Has a role in the endoplasmic reticulum-associated degradation (ERAD) pathway.</text>
</comment>
<dbReference type="InterPro" id="IPR016563">
    <property type="entry name" value="Npl4"/>
</dbReference>
<dbReference type="EMBL" id="CP000288">
    <property type="protein sequence ID" value="ADV20951.1"/>
    <property type="molecule type" value="Genomic_DNA"/>
</dbReference>
<evidence type="ECO:0000313" key="17">
    <source>
        <dbReference type="EMBL" id="ADV20951.1"/>
    </source>
</evidence>
<dbReference type="InterPro" id="IPR007716">
    <property type="entry name" value="NPL4_Zn-bd_put"/>
</dbReference>
<dbReference type="RefSeq" id="XP_003192738.1">
    <property type="nucleotide sequence ID" value="XM_003192690.1"/>
</dbReference>
<dbReference type="Gene3D" id="3.10.20.90">
    <property type="entry name" value="Phosphatidylinositol 3-kinase Catalytic Subunit, Chain A, domain 1"/>
    <property type="match status" value="1"/>
</dbReference>
<dbReference type="PROSITE" id="PS50249">
    <property type="entry name" value="MPN"/>
    <property type="match status" value="1"/>
</dbReference>
<feature type="region of interest" description="Disordered" evidence="15">
    <location>
        <begin position="84"/>
        <end position="128"/>
    </location>
</feature>
<keyword evidence="9" id="KW-0256">Endoplasmic reticulum</keyword>
<evidence type="ECO:0000313" key="18">
    <source>
        <dbReference type="Proteomes" id="UP000007805"/>
    </source>
</evidence>
<reference evidence="17 18" key="1">
    <citation type="journal article" date="2011" name="MBio">
        <title>Genome variation in Cryptococcus gattii, an emerging pathogen of immunocompetent hosts.</title>
        <authorList>
            <person name="D'Souza C.A."/>
            <person name="Kronstad J.W."/>
            <person name="Taylor G."/>
            <person name="Warren R."/>
            <person name="Yuen M."/>
            <person name="Hu G."/>
            <person name="Jung W.H."/>
            <person name="Sham A."/>
            <person name="Kidd S.E."/>
            <person name="Tangen K."/>
            <person name="Lee N."/>
            <person name="Zeilmaker T."/>
            <person name="Sawkins J."/>
            <person name="McVicker G."/>
            <person name="Shah S."/>
            <person name="Gnerre S."/>
            <person name="Griggs A."/>
            <person name="Zeng Q."/>
            <person name="Bartlett K."/>
            <person name="Li W."/>
            <person name="Wang X."/>
            <person name="Heitman J."/>
            <person name="Stajich J.E."/>
            <person name="Fraser J.A."/>
            <person name="Meyer W."/>
            <person name="Carter D."/>
            <person name="Schein J."/>
            <person name="Krzywinski M."/>
            <person name="Kwon-Chung K.J."/>
            <person name="Varma A."/>
            <person name="Wang J."/>
            <person name="Brunham R."/>
            <person name="Fyfe M."/>
            <person name="Ouellette B.F."/>
            <person name="Siddiqui A."/>
            <person name="Marra M."/>
            <person name="Jones S."/>
            <person name="Holt R."/>
            <person name="Birren B.W."/>
            <person name="Galagan J.E."/>
            <person name="Cuomo C.A."/>
        </authorList>
    </citation>
    <scope>NUCLEOTIDE SEQUENCE [LARGE SCALE GENOMIC DNA]</scope>
    <source>
        <strain evidence="18">WM276 / ATCC MYA-4071</strain>
    </source>
</reference>
<dbReference type="HOGENOM" id="CLU_017172_1_0_1"/>
<accession>E6R392</accession>
<keyword evidence="11" id="KW-0811">Translocation</keyword>
<dbReference type="GO" id="GO:0043130">
    <property type="term" value="F:ubiquitin binding"/>
    <property type="evidence" value="ECO:0007669"/>
    <property type="project" value="TreeGrafter"/>
</dbReference>
<dbReference type="FunFam" id="3.10.20.90:FF:000243">
    <property type="entry name" value="Nuclear protein localization protein 4"/>
    <property type="match status" value="1"/>
</dbReference>
<evidence type="ECO:0000256" key="9">
    <source>
        <dbReference type="ARBA" id="ARBA00022824"/>
    </source>
</evidence>
<feature type="compositionally biased region" description="Polar residues" evidence="15">
    <location>
        <begin position="613"/>
        <end position="631"/>
    </location>
</feature>
<evidence type="ECO:0000256" key="7">
    <source>
        <dbReference type="ARBA" id="ARBA00022490"/>
    </source>
</evidence>
<comment type="similarity">
    <text evidence="4">Belongs to the NPL4 family.</text>
</comment>
<dbReference type="OrthoDB" id="10251089at2759"/>
<dbReference type="GO" id="GO:0006511">
    <property type="term" value="P:ubiquitin-dependent protein catabolic process"/>
    <property type="evidence" value="ECO:0007669"/>
    <property type="project" value="InterPro"/>
</dbReference>
<keyword evidence="10" id="KW-0653">Protein transport</keyword>
<evidence type="ECO:0000256" key="13">
    <source>
        <dbReference type="ARBA" id="ARBA00023242"/>
    </source>
</evidence>
<dbReference type="PIRSF" id="PIRSF010052">
    <property type="entry name" value="Polyub_prc_Npl4"/>
    <property type="match status" value="1"/>
</dbReference>
<dbReference type="GO" id="GO:0031625">
    <property type="term" value="F:ubiquitin protein ligase binding"/>
    <property type="evidence" value="ECO:0007669"/>
    <property type="project" value="TreeGrafter"/>
</dbReference>
<evidence type="ECO:0000256" key="3">
    <source>
        <dbReference type="ARBA" id="ARBA00004556"/>
    </source>
</evidence>
<dbReference type="PANTHER" id="PTHR12710">
    <property type="entry name" value="NUCLEAR PROTEIN LOCALIZATION 4"/>
    <property type="match status" value="1"/>
</dbReference>
<sequence length="698" mass="75579">MLLRIRSPAGTARITVQPETTGEEFAAAILNTIPRSDPQPDPATLALSNQPGAGGESVPFQALGGRTVGDMGFSHGDLLFLSYKPRGADPDSHPAMEATTSLPQPSQPDPSHPKTHTDPPLPNTIPLKDLSSVQEPEIDQYWEKQTGKIERKRDAAFCRHGEKAMCDYCMPLEPYDPKFQSEHQIKHLSYHAYLRKLLSSRPPTASSATDLPPLSPTSLSVITPCPTGAHPPFPDGICSTCQPSAVTLQSQPFRMVDHVEFASPSIIEGLLSAWRRTGTQRIAFLIGREDKYEKVPMGIKVVVEAVWEPKQEGELDGLTVETPWSDESRVQEIARWCDKGLSVVGMIYTDLTPSPDDITKTLYKRHAQSYTASSLEMLLSAAYQLSHPLSTRMSPTGHYSSRFVTCCLTGDKDGGVDILAWQASEHAEAMVKAGIVEASVDPTVVRVRKPGEGEYVPEVFYSFKNEYGLQVKMPAKPTFPVEYLYVNITHGFPLAPSPLFLSNAFPTENRPGLHDQSMQVVITQLSAILKSSDAEIGDTGTWPGRIKKDVERWLSDWHLVTFLCMQGLFSLKEQKILCRAATAHAHPNDTLALEELFASDGWQTLLTIVDSEVSPNGRSNPPPTSSFNNLGIDSPSFTGPPGGGGSGTESSAPPSGPGSVGAGAGASASSRERVCPHCTFVNEHGGGDCEICGLPLDG</sequence>
<organism evidence="17 18">
    <name type="scientific">Cryptococcus gattii serotype B (strain WM276 / ATCC MYA-4071)</name>
    <name type="common">Filobasidiella gattii</name>
    <name type="synonym">Cryptococcus bacillisporus</name>
    <dbReference type="NCBI Taxonomy" id="367775"/>
    <lineage>
        <taxon>Eukaryota</taxon>
        <taxon>Fungi</taxon>
        <taxon>Dikarya</taxon>
        <taxon>Basidiomycota</taxon>
        <taxon>Agaricomycotina</taxon>
        <taxon>Tremellomycetes</taxon>
        <taxon>Tremellales</taxon>
        <taxon>Cryptococcaceae</taxon>
        <taxon>Cryptococcus</taxon>
        <taxon>Cryptococcus gattii species complex</taxon>
    </lineage>
</organism>
<proteinExistence type="inferred from homology"/>
<dbReference type="InterPro" id="IPR007717">
    <property type="entry name" value="NPL4_C"/>
</dbReference>
<keyword evidence="7" id="KW-0963">Cytoplasm</keyword>
<evidence type="ECO:0000256" key="1">
    <source>
        <dbReference type="ARBA" id="ARBA00004335"/>
    </source>
</evidence>
<evidence type="ECO:0000256" key="6">
    <source>
        <dbReference type="ARBA" id="ARBA00022448"/>
    </source>
</evidence>
<dbReference type="GO" id="GO:0015031">
    <property type="term" value="P:protein transport"/>
    <property type="evidence" value="ECO:0007669"/>
    <property type="project" value="UniProtKB-KW"/>
</dbReference>
<dbReference type="CDD" id="cd08061">
    <property type="entry name" value="MPN_NPL4"/>
    <property type="match status" value="1"/>
</dbReference>
<dbReference type="InterPro" id="IPR037518">
    <property type="entry name" value="MPN"/>
</dbReference>
<dbReference type="AlphaFoldDB" id="E6R392"/>
<evidence type="ECO:0000256" key="2">
    <source>
        <dbReference type="ARBA" id="ARBA00004397"/>
    </source>
</evidence>
<keyword evidence="18" id="KW-1185">Reference proteome</keyword>
<keyword evidence="12" id="KW-0472">Membrane</keyword>
<comment type="subcellular location">
    <subcellularLocation>
        <location evidence="3">Cytoplasm</location>
        <location evidence="3">Perinuclear region</location>
    </subcellularLocation>
    <subcellularLocation>
        <location evidence="2">Endoplasmic reticulum membrane</location>
        <topology evidence="2">Peripheral membrane protein</topology>
        <orientation evidence="2">Cytoplasmic side</orientation>
    </subcellularLocation>
    <subcellularLocation>
        <location evidence="1">Nucleus membrane</location>
        <topology evidence="1">Peripheral membrane protein</topology>
        <orientation evidence="1">Cytoplasmic side</orientation>
    </subcellularLocation>
</comment>
<feature type="region of interest" description="Disordered" evidence="15">
    <location>
        <begin position="612"/>
        <end position="666"/>
    </location>
</feature>
<dbReference type="GO" id="GO:0031965">
    <property type="term" value="C:nuclear membrane"/>
    <property type="evidence" value="ECO:0007669"/>
    <property type="project" value="UniProtKB-SubCell"/>
</dbReference>
<dbReference type="GeneID" id="10187316"/>
<evidence type="ECO:0000256" key="10">
    <source>
        <dbReference type="ARBA" id="ARBA00022927"/>
    </source>
</evidence>
<gene>
    <name evidence="17" type="ordered locus">CGB_C3440W</name>
</gene>
<name>E6R392_CRYGW</name>
<dbReference type="Pfam" id="PF05020">
    <property type="entry name" value="zf-NPL4"/>
    <property type="match status" value="1"/>
</dbReference>
<keyword evidence="8" id="KW-0509">mRNA transport</keyword>
<evidence type="ECO:0000256" key="15">
    <source>
        <dbReference type="SAM" id="MobiDB-lite"/>
    </source>
</evidence>
<evidence type="ECO:0000256" key="14">
    <source>
        <dbReference type="ARBA" id="ARBA00024703"/>
    </source>
</evidence>
<protein>
    <recommendedName>
        <fullName evidence="5">Nuclear protein localization protein 4</fullName>
    </recommendedName>
</protein>
<evidence type="ECO:0000256" key="11">
    <source>
        <dbReference type="ARBA" id="ARBA00023010"/>
    </source>
</evidence>
<evidence type="ECO:0000259" key="16">
    <source>
        <dbReference type="PROSITE" id="PS50249"/>
    </source>
</evidence>
<evidence type="ECO:0000256" key="4">
    <source>
        <dbReference type="ARBA" id="ARBA00011025"/>
    </source>
</evidence>
<dbReference type="eggNOG" id="KOG2834">
    <property type="taxonomic scope" value="Eukaryota"/>
</dbReference>
<keyword evidence="6" id="KW-0813">Transport</keyword>
<dbReference type="VEuPathDB" id="FungiDB:CGB_C3440W"/>
<dbReference type="GO" id="GO:0048471">
    <property type="term" value="C:perinuclear region of cytoplasm"/>
    <property type="evidence" value="ECO:0007669"/>
    <property type="project" value="UniProtKB-SubCell"/>
</dbReference>
<evidence type="ECO:0000256" key="8">
    <source>
        <dbReference type="ARBA" id="ARBA00022816"/>
    </source>
</evidence>
<dbReference type="GO" id="GO:0051028">
    <property type="term" value="P:mRNA transport"/>
    <property type="evidence" value="ECO:0007669"/>
    <property type="project" value="UniProtKB-KW"/>
</dbReference>
<dbReference type="KEGG" id="cgi:CGB_C3440W"/>
<dbReference type="GO" id="GO:0005789">
    <property type="term" value="C:endoplasmic reticulum membrane"/>
    <property type="evidence" value="ECO:0007669"/>
    <property type="project" value="UniProtKB-SubCell"/>
</dbReference>
<reference key="2">
    <citation type="journal article" date="2011" name="MBio">
        <title>Genome variation in Cryptococcus gattii, an emerging pathogen of immunocompetent hosts.</title>
        <authorList>
            <person name="D'Souza C.A."/>
            <person name="Kronstad J.W."/>
            <person name="Taylor G."/>
            <person name="Warren R."/>
            <person name="Yuen M."/>
            <person name="Hu G."/>
            <person name="Jung W.H."/>
            <person name="Sham A."/>
            <person name="Kidd S.E."/>
            <person name="Tangen K."/>
            <person name="Lee N."/>
            <person name="Zeilmaker T."/>
            <person name="Sawkins J."/>
            <person name="McVicker G."/>
            <person name="Shah S."/>
            <person name="Gnerre S."/>
            <person name="Griggs A."/>
            <person name="Zeng Q."/>
            <person name="Bartlett K."/>
            <person name="Li W."/>
            <person name="Wang X."/>
            <person name="Heitman J."/>
            <person name="Stajich J.E."/>
            <person name="Fraser J.A."/>
            <person name="Meyer W."/>
            <person name="Carter D."/>
            <person name="Schein J."/>
            <person name="Krzywinski M."/>
            <person name="Kwong-Chung K.J."/>
            <person name="Varma A."/>
            <person name="Wang J."/>
            <person name="Brunham R."/>
            <person name="Fyfe M."/>
            <person name="Ouellette B.F.F."/>
            <person name="Siddiqui A."/>
            <person name="Marra M."/>
            <person name="Jones S."/>
            <person name="Holt R."/>
            <person name="Birren B.W."/>
            <person name="Galagan J.E."/>
            <person name="Cuomo C.A."/>
        </authorList>
    </citation>
    <scope>NUCLEOTIDE SEQUENCE</scope>
    <source>
        <strain>WM276</strain>
    </source>
</reference>
<dbReference type="Pfam" id="PF05021">
    <property type="entry name" value="NPL4"/>
    <property type="match status" value="1"/>
</dbReference>
<keyword evidence="13" id="KW-0539">Nucleus</keyword>
<evidence type="ECO:0000256" key="5">
    <source>
        <dbReference type="ARBA" id="ARBA00019709"/>
    </source>
</evidence>
<feature type="domain" description="MPN" evidence="16">
    <location>
        <begin position="259"/>
        <end position="399"/>
    </location>
</feature>
<dbReference type="PANTHER" id="PTHR12710:SF0">
    <property type="entry name" value="NUCLEAR PROTEIN LOCALIZATION PROTEIN 4 HOMOLOG"/>
    <property type="match status" value="1"/>
</dbReference>